<evidence type="ECO:0000313" key="1">
    <source>
        <dbReference type="EMBL" id="HEA20830.1"/>
    </source>
</evidence>
<proteinExistence type="predicted"/>
<reference evidence="1" key="1">
    <citation type="journal article" date="2020" name="mSystems">
        <title>Genome- and Community-Level Interaction Insights into Carbon Utilization and Element Cycling Functions of Hydrothermarchaeota in Hydrothermal Sediment.</title>
        <authorList>
            <person name="Zhou Z."/>
            <person name="Liu Y."/>
            <person name="Xu W."/>
            <person name="Pan J."/>
            <person name="Luo Z.H."/>
            <person name="Li M."/>
        </authorList>
    </citation>
    <scope>NUCLEOTIDE SEQUENCE [LARGE SCALE GENOMIC DNA]</scope>
    <source>
        <strain evidence="1">HyVt-345</strain>
    </source>
</reference>
<comment type="caution">
    <text evidence="1">The sequence shown here is derived from an EMBL/GenBank/DDBJ whole genome shotgun (WGS) entry which is preliminary data.</text>
</comment>
<dbReference type="EMBL" id="DRGL01000026">
    <property type="protein sequence ID" value="HEA20830.1"/>
    <property type="molecule type" value="Genomic_DNA"/>
</dbReference>
<sequence>MVRKNPDRPSGPDLWNRSIRKEKSYPVPRVPTKWPRTTFHLLHETVPVVPVEFVPIVLTEKISVSVYPSMTAFFRFGSLSGGAMIVQRSES</sequence>
<name>A0A831QPC9_9FLAO</name>
<organism evidence="1">
    <name type="scientific">Pricia antarctica</name>
    <dbReference type="NCBI Taxonomy" id="641691"/>
    <lineage>
        <taxon>Bacteria</taxon>
        <taxon>Pseudomonadati</taxon>
        <taxon>Bacteroidota</taxon>
        <taxon>Flavobacteriia</taxon>
        <taxon>Flavobacteriales</taxon>
        <taxon>Flavobacteriaceae</taxon>
        <taxon>Pricia</taxon>
    </lineage>
</organism>
<gene>
    <name evidence="1" type="ORF">ENH87_07920</name>
</gene>
<dbReference type="Proteomes" id="UP000886191">
    <property type="component" value="Unassembled WGS sequence"/>
</dbReference>
<accession>A0A831QPC9</accession>
<dbReference type="AlphaFoldDB" id="A0A831QPC9"/>
<protein>
    <submittedName>
        <fullName evidence="1">Uncharacterized protein</fullName>
    </submittedName>
</protein>